<dbReference type="RefSeq" id="WP_352062988.1">
    <property type="nucleotide sequence ID" value="NZ_JBEPAZ010000004.1"/>
</dbReference>
<organism evidence="2 3">
    <name type="scientific">Streptomyces sp. 900105245</name>
    <dbReference type="NCBI Taxonomy" id="3154379"/>
    <lineage>
        <taxon>Bacteria</taxon>
        <taxon>Bacillati</taxon>
        <taxon>Actinomycetota</taxon>
        <taxon>Actinomycetes</taxon>
        <taxon>Kitasatosporales</taxon>
        <taxon>Streptomycetaceae</taxon>
        <taxon>Streptomyces</taxon>
    </lineage>
</organism>
<dbReference type="EMBL" id="JBEPAZ010000004">
    <property type="protein sequence ID" value="MER6427416.1"/>
    <property type="molecule type" value="Genomic_DNA"/>
</dbReference>
<evidence type="ECO:0000313" key="2">
    <source>
        <dbReference type="EMBL" id="MER6427416.1"/>
    </source>
</evidence>
<proteinExistence type="predicted"/>
<dbReference type="Proteomes" id="UP001470023">
    <property type="component" value="Unassembled WGS sequence"/>
</dbReference>
<keyword evidence="1" id="KW-0732">Signal</keyword>
<sequence>MTSKITTRSSGSRLPVRALLAALLGMAALLGVAPGPARAAASGGTVHIWGSQVRVRQCASTTCGLASSERLTNVSVYAYCQRWGDRVTDGPYYNHYWVEIVTPQGWLGWVSAVYVSGGSNDGPVPDVPTETDSSPVYCAYP</sequence>
<keyword evidence="3" id="KW-1185">Reference proteome</keyword>
<gene>
    <name evidence="2" type="ORF">ABT272_06660</name>
</gene>
<evidence type="ECO:0000313" key="3">
    <source>
        <dbReference type="Proteomes" id="UP001470023"/>
    </source>
</evidence>
<feature type="signal peptide" evidence="1">
    <location>
        <begin position="1"/>
        <end position="39"/>
    </location>
</feature>
<name>A0ABV1U2E2_9ACTN</name>
<evidence type="ECO:0000256" key="1">
    <source>
        <dbReference type="SAM" id="SignalP"/>
    </source>
</evidence>
<reference evidence="2 3" key="1">
    <citation type="submission" date="2024-06" db="EMBL/GenBank/DDBJ databases">
        <title>The Natural Products Discovery Center: Release of the First 8490 Sequenced Strains for Exploring Actinobacteria Biosynthetic Diversity.</title>
        <authorList>
            <person name="Kalkreuter E."/>
            <person name="Kautsar S.A."/>
            <person name="Yang D."/>
            <person name="Bader C.D."/>
            <person name="Teijaro C.N."/>
            <person name="Fluegel L."/>
            <person name="Davis C.M."/>
            <person name="Simpson J.R."/>
            <person name="Lauterbach L."/>
            <person name="Steele A.D."/>
            <person name="Gui C."/>
            <person name="Meng S."/>
            <person name="Li G."/>
            <person name="Viehrig K."/>
            <person name="Ye F."/>
            <person name="Su P."/>
            <person name="Kiefer A.F."/>
            <person name="Nichols A."/>
            <person name="Cepeda A.J."/>
            <person name="Yan W."/>
            <person name="Fan B."/>
            <person name="Jiang Y."/>
            <person name="Adhikari A."/>
            <person name="Zheng C.-J."/>
            <person name="Schuster L."/>
            <person name="Cowan T.M."/>
            <person name="Smanski M.J."/>
            <person name="Chevrette M.G."/>
            <person name="De Carvalho L.P.S."/>
            <person name="Shen B."/>
        </authorList>
    </citation>
    <scope>NUCLEOTIDE SEQUENCE [LARGE SCALE GENOMIC DNA]</scope>
    <source>
        <strain evidence="2 3">NPDC001166</strain>
    </source>
</reference>
<evidence type="ECO:0008006" key="4">
    <source>
        <dbReference type="Google" id="ProtNLM"/>
    </source>
</evidence>
<accession>A0ABV1U2E2</accession>
<feature type="chain" id="PRO_5047143483" description="SH3 domain-containing protein" evidence="1">
    <location>
        <begin position="40"/>
        <end position="141"/>
    </location>
</feature>
<protein>
    <recommendedName>
        <fullName evidence="4">SH3 domain-containing protein</fullName>
    </recommendedName>
</protein>
<comment type="caution">
    <text evidence="2">The sequence shown here is derived from an EMBL/GenBank/DDBJ whole genome shotgun (WGS) entry which is preliminary data.</text>
</comment>